<sequence>MFQLIWNRCPAYENHGNKPNNSLQTIMLHNSLVCTLGGVGITLLCRLVKSGVGKT</sequence>
<dbReference type="AlphaFoldDB" id="A0A069QHK2"/>
<proteinExistence type="predicted"/>
<keyword evidence="3" id="KW-1185">Reference proteome</keyword>
<name>A0A069QHK2_HOYLO</name>
<keyword evidence="1" id="KW-0472">Membrane</keyword>
<evidence type="ECO:0000256" key="1">
    <source>
        <dbReference type="SAM" id="Phobius"/>
    </source>
</evidence>
<keyword evidence="1" id="KW-1133">Transmembrane helix</keyword>
<gene>
    <name evidence="2" type="ORF">HMPREF1991_01772</name>
</gene>
<dbReference type="EMBL" id="JNGW01000076">
    <property type="protein sequence ID" value="KDR52147.1"/>
    <property type="molecule type" value="Genomic_DNA"/>
</dbReference>
<evidence type="ECO:0000313" key="2">
    <source>
        <dbReference type="EMBL" id="KDR52147.1"/>
    </source>
</evidence>
<accession>A0A069QHK2</accession>
<feature type="transmembrane region" description="Helical" evidence="1">
    <location>
        <begin position="26"/>
        <end position="48"/>
    </location>
</feature>
<dbReference type="HOGENOM" id="CLU_3028494_0_0_10"/>
<dbReference type="Proteomes" id="UP000027442">
    <property type="component" value="Unassembled WGS sequence"/>
</dbReference>
<reference evidence="2 3" key="1">
    <citation type="submission" date="2013-08" db="EMBL/GenBank/DDBJ databases">
        <authorList>
            <person name="Weinstock G."/>
            <person name="Sodergren E."/>
            <person name="Wylie T."/>
            <person name="Fulton L."/>
            <person name="Fulton R."/>
            <person name="Fronick C."/>
            <person name="O'Laughlin M."/>
            <person name="Godfrey J."/>
            <person name="Miner T."/>
            <person name="Herter B."/>
            <person name="Appelbaum E."/>
            <person name="Cordes M."/>
            <person name="Lek S."/>
            <person name="Wollam A."/>
            <person name="Pepin K.H."/>
            <person name="Palsikar V.B."/>
            <person name="Mitreva M."/>
            <person name="Wilson R.K."/>
        </authorList>
    </citation>
    <scope>NUCLEOTIDE SEQUENCE [LARGE SCALE GENOMIC DNA]</scope>
    <source>
        <strain evidence="2 3">ATCC 15930</strain>
    </source>
</reference>
<dbReference type="PATRIC" id="fig|1122985.7.peg.1844"/>
<protein>
    <submittedName>
        <fullName evidence="2">Uncharacterized protein</fullName>
    </submittedName>
</protein>
<comment type="caution">
    <text evidence="2">The sequence shown here is derived from an EMBL/GenBank/DDBJ whole genome shotgun (WGS) entry which is preliminary data.</text>
</comment>
<evidence type="ECO:0000313" key="3">
    <source>
        <dbReference type="Proteomes" id="UP000027442"/>
    </source>
</evidence>
<organism evidence="2 3">
    <name type="scientific">Hoylesella loescheii DSM 19665 = JCM 12249 = ATCC 15930</name>
    <dbReference type="NCBI Taxonomy" id="1122985"/>
    <lineage>
        <taxon>Bacteria</taxon>
        <taxon>Pseudomonadati</taxon>
        <taxon>Bacteroidota</taxon>
        <taxon>Bacteroidia</taxon>
        <taxon>Bacteroidales</taxon>
        <taxon>Prevotellaceae</taxon>
        <taxon>Hoylesella</taxon>
    </lineage>
</organism>
<keyword evidence="1" id="KW-0812">Transmembrane</keyword>